<dbReference type="InterPro" id="IPR050297">
    <property type="entry name" value="LipidA_mod_glycosyltrf_83"/>
</dbReference>
<dbReference type="EMBL" id="JAUYVI010000002">
    <property type="protein sequence ID" value="MDQ7246930.1"/>
    <property type="molecule type" value="Genomic_DNA"/>
</dbReference>
<evidence type="ECO:0000313" key="9">
    <source>
        <dbReference type="EMBL" id="MDQ7246930.1"/>
    </source>
</evidence>
<comment type="subcellular location">
    <subcellularLocation>
        <location evidence="1">Cell membrane</location>
        <topology evidence="1">Multi-pass membrane protein</topology>
    </subcellularLocation>
</comment>
<protein>
    <recommendedName>
        <fullName evidence="11">Glycosyltransferase RgtA/B/C/D-like domain-containing protein</fullName>
    </recommendedName>
</protein>
<evidence type="ECO:0000256" key="3">
    <source>
        <dbReference type="ARBA" id="ARBA00022676"/>
    </source>
</evidence>
<accession>A0ABU0YIB3</accession>
<evidence type="ECO:0000256" key="1">
    <source>
        <dbReference type="ARBA" id="ARBA00004651"/>
    </source>
</evidence>
<keyword evidence="3" id="KW-0328">Glycosyltransferase</keyword>
<proteinExistence type="predicted"/>
<keyword evidence="2" id="KW-1003">Cell membrane</keyword>
<feature type="transmembrane region" description="Helical" evidence="8">
    <location>
        <begin position="182"/>
        <end position="209"/>
    </location>
</feature>
<sequence>MHARIGKSGEIGFLLCLILGFAAIRVLWLALTYGALDGLLDAGEATRVALSVARHGVIGDAYYFGQGPTAHLLPLNPLLAGGVLRLFGPWSATASLVLLGLSLGQVLTGYLLVRLIFVRMGTNPLAVRWGTAFLLLVPPFVPQETVDFRYWEGGSALCLVALNMLAMIALHDRGRLQRWDLITIPALFALTFFVSPPAGLAVGGCWAVVALRRLPPASSAALAAATATALVLIVAPWALRNLEVLGEPILLRSNFGIELALANHPAAVSGEAPEYVFNDRIQAIHPAANAAARAWIRANGEAAYSRVLTDETLAWIKANPLDFARLWARHVSEIIAPRAWQMYFSGWEGARAARANTIAVVQLTGLVGLAIALLARRPHVWIPAVYIGIFTLFFGFFQPMPRYGFIIYPYFCFLAAEAIVWVSRRRGSETRLRAAPPP</sequence>
<keyword evidence="6 8" id="KW-1133">Transmembrane helix</keyword>
<keyword evidence="4" id="KW-0808">Transferase</keyword>
<evidence type="ECO:0000256" key="4">
    <source>
        <dbReference type="ARBA" id="ARBA00022679"/>
    </source>
</evidence>
<feature type="transmembrane region" description="Helical" evidence="8">
    <location>
        <begin position="221"/>
        <end position="239"/>
    </location>
</feature>
<name>A0ABU0YIB3_9PROT</name>
<organism evidence="9 10">
    <name type="scientific">Dongia sedimenti</name>
    <dbReference type="NCBI Taxonomy" id="3064282"/>
    <lineage>
        <taxon>Bacteria</taxon>
        <taxon>Pseudomonadati</taxon>
        <taxon>Pseudomonadota</taxon>
        <taxon>Alphaproteobacteria</taxon>
        <taxon>Rhodospirillales</taxon>
        <taxon>Dongiaceae</taxon>
        <taxon>Dongia</taxon>
    </lineage>
</organism>
<feature type="transmembrane region" description="Helical" evidence="8">
    <location>
        <begin position="125"/>
        <end position="141"/>
    </location>
</feature>
<evidence type="ECO:0000256" key="6">
    <source>
        <dbReference type="ARBA" id="ARBA00022989"/>
    </source>
</evidence>
<evidence type="ECO:0000313" key="10">
    <source>
        <dbReference type="Proteomes" id="UP001230156"/>
    </source>
</evidence>
<dbReference type="RefSeq" id="WP_379954346.1">
    <property type="nucleotide sequence ID" value="NZ_JAUYVI010000002.1"/>
</dbReference>
<reference evidence="10" key="1">
    <citation type="submission" date="2023-08" db="EMBL/GenBank/DDBJ databases">
        <title>Rhodospirillaceae gen. nov., a novel taxon isolated from the Yangtze River Yuezi River estuary sludge.</title>
        <authorList>
            <person name="Ruan L."/>
        </authorList>
    </citation>
    <scope>NUCLEOTIDE SEQUENCE [LARGE SCALE GENOMIC DNA]</scope>
    <source>
        <strain evidence="10">R-7</strain>
    </source>
</reference>
<keyword evidence="5 8" id="KW-0812">Transmembrane</keyword>
<dbReference type="Proteomes" id="UP001230156">
    <property type="component" value="Unassembled WGS sequence"/>
</dbReference>
<evidence type="ECO:0000256" key="8">
    <source>
        <dbReference type="SAM" id="Phobius"/>
    </source>
</evidence>
<dbReference type="PANTHER" id="PTHR33908:SF11">
    <property type="entry name" value="MEMBRANE PROTEIN"/>
    <property type="match status" value="1"/>
</dbReference>
<dbReference type="PANTHER" id="PTHR33908">
    <property type="entry name" value="MANNOSYLTRANSFERASE YKCB-RELATED"/>
    <property type="match status" value="1"/>
</dbReference>
<feature type="transmembrane region" description="Helical" evidence="8">
    <location>
        <begin position="403"/>
        <end position="423"/>
    </location>
</feature>
<evidence type="ECO:0000256" key="2">
    <source>
        <dbReference type="ARBA" id="ARBA00022475"/>
    </source>
</evidence>
<evidence type="ECO:0008006" key="11">
    <source>
        <dbReference type="Google" id="ProtNLM"/>
    </source>
</evidence>
<evidence type="ECO:0000256" key="7">
    <source>
        <dbReference type="ARBA" id="ARBA00023136"/>
    </source>
</evidence>
<comment type="caution">
    <text evidence="9">The sequence shown here is derived from an EMBL/GenBank/DDBJ whole genome shotgun (WGS) entry which is preliminary data.</text>
</comment>
<feature type="transmembrane region" description="Helical" evidence="8">
    <location>
        <begin position="380"/>
        <end position="397"/>
    </location>
</feature>
<feature type="transmembrane region" description="Helical" evidence="8">
    <location>
        <begin position="92"/>
        <end position="113"/>
    </location>
</feature>
<gene>
    <name evidence="9" type="ORF">Q8A70_04610</name>
</gene>
<keyword evidence="10" id="KW-1185">Reference proteome</keyword>
<feature type="transmembrane region" description="Helical" evidence="8">
    <location>
        <begin position="12"/>
        <end position="31"/>
    </location>
</feature>
<keyword evidence="7 8" id="KW-0472">Membrane</keyword>
<evidence type="ECO:0000256" key="5">
    <source>
        <dbReference type="ARBA" id="ARBA00022692"/>
    </source>
</evidence>